<keyword evidence="3 6" id="KW-1133">Transmembrane helix</keyword>
<keyword evidence="4 6" id="KW-0472">Membrane</keyword>
<feature type="transmembrane region" description="Helical" evidence="6">
    <location>
        <begin position="213"/>
        <end position="232"/>
    </location>
</feature>
<dbReference type="Pfam" id="PF10334">
    <property type="entry name" value="BRE4"/>
    <property type="match status" value="1"/>
</dbReference>
<evidence type="ECO:0000256" key="6">
    <source>
        <dbReference type="SAM" id="Phobius"/>
    </source>
</evidence>
<evidence type="ECO:0000259" key="7">
    <source>
        <dbReference type="Pfam" id="PF10334"/>
    </source>
</evidence>
<evidence type="ECO:0008006" key="12">
    <source>
        <dbReference type="Google" id="ProtNLM"/>
    </source>
</evidence>
<feature type="domain" description="Putative ER transporter 6TM N-terminal" evidence="8">
    <location>
        <begin position="150"/>
        <end position="381"/>
    </location>
</feature>
<dbReference type="InterPro" id="IPR049453">
    <property type="entry name" value="Memb_transporter_dom"/>
</dbReference>
<evidence type="ECO:0000256" key="5">
    <source>
        <dbReference type="SAM" id="MobiDB-lite"/>
    </source>
</evidence>
<feature type="region of interest" description="Disordered" evidence="5">
    <location>
        <begin position="1049"/>
        <end position="1070"/>
    </location>
</feature>
<dbReference type="PANTHER" id="PTHR37994:SF4">
    <property type="entry name" value="ER TRANSPORTER 6TM N-TERMINAL DOMAIN-CONTAINING PROTEIN-RELATED"/>
    <property type="match status" value="1"/>
</dbReference>
<dbReference type="GO" id="GO:0016020">
    <property type="term" value="C:membrane"/>
    <property type="evidence" value="ECO:0007669"/>
    <property type="project" value="UniProtKB-SubCell"/>
</dbReference>
<protein>
    <recommendedName>
        <fullName evidence="12">ER transporter 6TM N-terminal domain-containing protein</fullName>
    </recommendedName>
</protein>
<evidence type="ECO:0000256" key="3">
    <source>
        <dbReference type="ARBA" id="ARBA00022989"/>
    </source>
</evidence>
<feature type="domain" description="DUF2421" evidence="7">
    <location>
        <begin position="800"/>
        <end position="1032"/>
    </location>
</feature>
<dbReference type="Pfam" id="PF10337">
    <property type="entry name" value="ArAE_2_N"/>
    <property type="match status" value="1"/>
</dbReference>
<comment type="caution">
    <text evidence="10">The sequence shown here is derived from an EMBL/GenBank/DDBJ whole genome shotgun (WGS) entry which is preliminary data.</text>
</comment>
<feature type="region of interest" description="Disordered" evidence="5">
    <location>
        <begin position="277"/>
        <end position="302"/>
    </location>
</feature>
<proteinExistence type="predicted"/>
<gene>
    <name evidence="10" type="ORF">JX265_012254</name>
</gene>
<evidence type="ECO:0000313" key="11">
    <source>
        <dbReference type="Proteomes" id="UP000829685"/>
    </source>
</evidence>
<evidence type="ECO:0000256" key="2">
    <source>
        <dbReference type="ARBA" id="ARBA00022692"/>
    </source>
</evidence>
<evidence type="ECO:0000259" key="9">
    <source>
        <dbReference type="Pfam" id="PF13515"/>
    </source>
</evidence>
<evidence type="ECO:0000259" key="8">
    <source>
        <dbReference type="Pfam" id="PF10337"/>
    </source>
</evidence>
<dbReference type="InterPro" id="IPR018820">
    <property type="entry name" value="BRE4-related_DUF2421"/>
</dbReference>
<reference evidence="10" key="1">
    <citation type="submission" date="2021-03" db="EMBL/GenBank/DDBJ databases">
        <title>Revisited historic fungal species revealed as producer of novel bioactive compounds through whole genome sequencing and comparative genomics.</title>
        <authorList>
            <person name="Vignolle G.A."/>
            <person name="Hochenegger N."/>
            <person name="Mach R.L."/>
            <person name="Mach-Aigner A.R."/>
            <person name="Javad Rahimi M."/>
            <person name="Salim K.A."/>
            <person name="Chan C.M."/>
            <person name="Lim L.B.L."/>
            <person name="Cai F."/>
            <person name="Druzhinina I.S."/>
            <person name="U'Ren J.M."/>
            <person name="Derntl C."/>
        </authorList>
    </citation>
    <scope>NUCLEOTIDE SEQUENCE</scope>
    <source>
        <strain evidence="10">TUCIM 5799</strain>
    </source>
</reference>
<name>A0A9P9WAE0_9PEZI</name>
<sequence length="1070" mass="118153">MSRDEPDGSNGAPPEQAESEERTASKAGQDEPVSGSTAPPKPGILARLGLDLPTILMMIKGAIAPTIAISISQSTAVAEYFTTLGYLVGILTIISVSIMPRGKFLQTLVLNIFFACAGAALALLIMWSSLQARLHTESRPLNPGSGLPPYNSSQSAVSALWLFVSIWFVNTLRAKQPTLNVPVIVFSIFANISATYSPIMTSNVAFESLVKRLLTAMLAAFAIATACSLLILPVPSRKVSFGQIKGLIMLLRGAVKQEKVYMQSLEREDMFAIPHDVSSSVDEKTQKKKKKSKESGNTDHNTAAEAKALKATVTAIRELGGKVQADLAFAKRDVSWGKMEAADLSQIFLLLRACMVPVIGMSTVIDIFQRVAEKRHWITDNQTPAEVVAEKNEEKRIWNEVMRQLHEPFETLSEAIDQGLEHVGILLEILPRPKAQKKKDSQRSGSIDVEATGNLIQPGDPGFAEVLEQKVNLIKDVKGKVLKVWAKERGLIKDELSQDTIDPNCLSGDDVKHRRDQSQLFLLLYIERLMQEAGEAVHSFVTYADKKVSSGSMSKNRLIVPKYNRLKKWVSSIFQEQDSSSENAADLFDSNNIVYVGDGFSAKKDPEHLPATNFIEHMGNGLRLVNRFFGSQQSLFGLRVACATMTVGIVNFLEPTQEFFVKQRLVWAMIIISISMTETSGQSIFGFFCRVGGTFAAMVLALIAWYIVDENAPGIIVFYFLFLVLIHYFFIKYPQWISASMICMVTITLIIGYELQVLKIGVKVSESNNQPYYPIYEFAPYRLATVAGGCLVAFIWTIFPSPITDRTWLRRDLAATMYLLAHYLAAINETLTSRLHDTGGDPEVKSSPAYKLAKTRRRLFGKLLLILPSLNQHANFQRFEPTIGGRFPREIYLDIIQRATRLTSYLTLISHTVTWSPNPSPEDRVWINALAVLLTDISTTRDTIICILALLSNSLQSGRPLPPNIPLPKPYELTRQLEHLRLPNSEPGALGLLDARNMSENGFAEFAVLQVCSSLVCDDLDGLVKSVGKLVGVVDFSFRVEGSVRSLRTGTTTAAGTESEGDGKGKGKVD</sequence>
<evidence type="ECO:0000313" key="10">
    <source>
        <dbReference type="EMBL" id="KAI1855066.1"/>
    </source>
</evidence>
<dbReference type="Pfam" id="PF13515">
    <property type="entry name" value="FUSC_2"/>
    <property type="match status" value="1"/>
</dbReference>
<feature type="transmembrane region" description="Helical" evidence="6">
    <location>
        <begin position="77"/>
        <end position="96"/>
    </location>
</feature>
<evidence type="ECO:0000256" key="4">
    <source>
        <dbReference type="ARBA" id="ARBA00023136"/>
    </source>
</evidence>
<keyword evidence="2 6" id="KW-0812">Transmembrane</keyword>
<feature type="transmembrane region" description="Helical" evidence="6">
    <location>
        <begin position="738"/>
        <end position="758"/>
    </location>
</feature>
<comment type="subcellular location">
    <subcellularLocation>
        <location evidence="1">Membrane</location>
        <topology evidence="1">Multi-pass membrane protein</topology>
    </subcellularLocation>
</comment>
<feature type="region of interest" description="Disordered" evidence="5">
    <location>
        <begin position="1"/>
        <end position="40"/>
    </location>
</feature>
<feature type="transmembrane region" description="Helical" evidence="6">
    <location>
        <begin position="181"/>
        <end position="201"/>
    </location>
</feature>
<dbReference type="AlphaFoldDB" id="A0A9P9WAE0"/>
<dbReference type="EMBL" id="JAFIMR010000051">
    <property type="protein sequence ID" value="KAI1855066.1"/>
    <property type="molecule type" value="Genomic_DNA"/>
</dbReference>
<feature type="compositionally biased region" description="Basic and acidic residues" evidence="5">
    <location>
        <begin position="1061"/>
        <end position="1070"/>
    </location>
</feature>
<feature type="transmembrane region" description="Helical" evidence="6">
    <location>
        <begin position="714"/>
        <end position="731"/>
    </location>
</feature>
<feature type="transmembrane region" description="Helical" evidence="6">
    <location>
        <begin position="684"/>
        <end position="708"/>
    </location>
</feature>
<feature type="transmembrane region" description="Helical" evidence="6">
    <location>
        <begin position="778"/>
        <end position="799"/>
    </location>
</feature>
<dbReference type="InterPro" id="IPR018823">
    <property type="entry name" value="ArAE_2_N"/>
</dbReference>
<keyword evidence="11" id="KW-1185">Reference proteome</keyword>
<feature type="transmembrane region" description="Helical" evidence="6">
    <location>
        <begin position="150"/>
        <end position="169"/>
    </location>
</feature>
<dbReference type="PANTHER" id="PTHR37994">
    <property type="entry name" value="ARAE_2_N DOMAIN-CONTAINING PROTEIN-RELATED"/>
    <property type="match status" value="1"/>
</dbReference>
<evidence type="ECO:0000256" key="1">
    <source>
        <dbReference type="ARBA" id="ARBA00004141"/>
    </source>
</evidence>
<feature type="transmembrane region" description="Helical" evidence="6">
    <location>
        <begin position="108"/>
        <end position="130"/>
    </location>
</feature>
<organism evidence="10 11">
    <name type="scientific">Neoarthrinium moseri</name>
    <dbReference type="NCBI Taxonomy" id="1658444"/>
    <lineage>
        <taxon>Eukaryota</taxon>
        <taxon>Fungi</taxon>
        <taxon>Dikarya</taxon>
        <taxon>Ascomycota</taxon>
        <taxon>Pezizomycotina</taxon>
        <taxon>Sordariomycetes</taxon>
        <taxon>Xylariomycetidae</taxon>
        <taxon>Amphisphaeriales</taxon>
        <taxon>Apiosporaceae</taxon>
        <taxon>Neoarthrinium</taxon>
    </lineage>
</organism>
<feature type="domain" description="Integral membrane bound transporter" evidence="9">
    <location>
        <begin position="660"/>
        <end position="796"/>
    </location>
</feature>
<accession>A0A9P9WAE0</accession>
<dbReference type="Proteomes" id="UP000829685">
    <property type="component" value="Unassembled WGS sequence"/>
</dbReference>